<dbReference type="VEuPathDB" id="TriTrypDB:LdBPK_291680.1"/>
<protein>
    <recommendedName>
        <fullName evidence="3">Histone-lysine N-methyltransferase, H3 lysine-79 specific</fullName>
        <ecNumber evidence="2">2.1.1.360</ecNumber>
    </recommendedName>
    <alternativeName>
        <fullName evidence="9">Histone H3-K79 methyltransferase</fullName>
    </alternativeName>
</protein>
<dbReference type="Gene3D" id="3.40.50.150">
    <property type="entry name" value="Vaccinia Virus protein VP39"/>
    <property type="match status" value="1"/>
</dbReference>
<evidence type="ECO:0000259" key="13">
    <source>
        <dbReference type="Pfam" id="PF08123"/>
    </source>
</evidence>
<dbReference type="VEuPathDB" id="TriTrypDB:LdCL_070005200"/>
<dbReference type="InterPro" id="IPR029063">
    <property type="entry name" value="SAM-dependent_MTases_sf"/>
</dbReference>
<organism evidence="14 15">
    <name type="scientific">Leishmania donovani</name>
    <dbReference type="NCBI Taxonomy" id="5661"/>
    <lineage>
        <taxon>Eukaryota</taxon>
        <taxon>Discoba</taxon>
        <taxon>Euglenozoa</taxon>
        <taxon>Kinetoplastea</taxon>
        <taxon>Metakinetoplastina</taxon>
        <taxon>Trypanosomatida</taxon>
        <taxon>Trypanosomatidae</taxon>
        <taxon>Leishmaniinae</taxon>
        <taxon>Leishmania</taxon>
    </lineage>
</organism>
<gene>
    <name evidence="14" type="ORF">CGC21_10065</name>
</gene>
<dbReference type="InterPro" id="IPR025789">
    <property type="entry name" value="DOT1_dom"/>
</dbReference>
<dbReference type="InterPro" id="IPR011650">
    <property type="entry name" value="Peptidase_M20_dimer"/>
</dbReference>
<evidence type="ECO:0000256" key="7">
    <source>
        <dbReference type="ARBA" id="ARBA00022853"/>
    </source>
</evidence>
<evidence type="ECO:0000256" key="5">
    <source>
        <dbReference type="ARBA" id="ARBA00022679"/>
    </source>
</evidence>
<reference evidence="15" key="1">
    <citation type="submission" date="2019-02" db="EMBL/GenBank/DDBJ databases">
        <title>FDA dAtabase for Regulatory Grade micrObial Sequences (FDA-ARGOS): Supporting development and validation of Infectious Disease Dx tests.</title>
        <authorList>
            <person name="Duncan R."/>
            <person name="Fisher C."/>
            <person name="Tallon L."/>
            <person name="Sadzewicz L."/>
            <person name="Sengamalay N."/>
            <person name="Ott S."/>
            <person name="Godinez A."/>
            <person name="Nagaraj S."/>
            <person name="Vavikolanu K."/>
            <person name="Nadendla S."/>
            <person name="Aluvathingal J."/>
            <person name="Sichtig H."/>
        </authorList>
    </citation>
    <scope>NUCLEOTIDE SEQUENCE [LARGE SCALE GENOMIC DNA]</scope>
    <source>
        <strain evidence="15">FDAARGOS_361</strain>
    </source>
</reference>
<feature type="compositionally biased region" description="Acidic residues" evidence="11">
    <location>
        <begin position="1"/>
        <end position="19"/>
    </location>
</feature>
<dbReference type="VEuPathDB" id="TriTrypDB:LDHU3_07.0070"/>
<name>A0A504XTQ5_LEIDO</name>
<dbReference type="AlphaFoldDB" id="A0A504XTQ5"/>
<dbReference type="Pfam" id="PF07687">
    <property type="entry name" value="M20_dimer"/>
    <property type="match status" value="1"/>
</dbReference>
<comment type="catalytic activity">
    <reaction evidence="10">
        <text>L-lysyl(79)-[histone H3] + 3 S-adenosyl-L-methionine = N(6),N(6),N(6)-trimethyl-L-lysyl(79)-[histone H3] + 3 S-adenosyl-L-homocysteine + 3 H(+)</text>
        <dbReference type="Rhea" id="RHEA:60328"/>
        <dbReference type="Rhea" id="RHEA-COMP:15549"/>
        <dbReference type="Rhea" id="RHEA-COMP:15552"/>
        <dbReference type="ChEBI" id="CHEBI:15378"/>
        <dbReference type="ChEBI" id="CHEBI:29969"/>
        <dbReference type="ChEBI" id="CHEBI:57856"/>
        <dbReference type="ChEBI" id="CHEBI:59789"/>
        <dbReference type="ChEBI" id="CHEBI:61961"/>
        <dbReference type="EC" id="2.1.1.360"/>
    </reaction>
</comment>
<dbReference type="EC" id="2.1.1.360" evidence="2"/>
<evidence type="ECO:0000313" key="15">
    <source>
        <dbReference type="Proteomes" id="UP000318447"/>
    </source>
</evidence>
<evidence type="ECO:0000256" key="9">
    <source>
        <dbReference type="ARBA" id="ARBA00029821"/>
    </source>
</evidence>
<dbReference type="PANTHER" id="PTHR21451:SF0">
    <property type="entry name" value="HISTONE-LYSINE N-METHYLTRANSFERASE, H3 LYSINE-79 SPECIFIC"/>
    <property type="match status" value="1"/>
</dbReference>
<dbReference type="GO" id="GO:0006281">
    <property type="term" value="P:DNA repair"/>
    <property type="evidence" value="ECO:0007669"/>
    <property type="project" value="TreeGrafter"/>
</dbReference>
<sequence length="917" mass="101978">MQEVEEDEVADSSEEDELVPDQPETEQPATRDHDYLESVKWLGSSAADMDLVRFEREAEARMRAKGDNIVSRTGSSALILSYCKEGKVMIPDEDHFRQQLVNDRKKVLQERLNALPAIGKLVKDVSTGTDAAHPVTPRELGSGLPHDPIHLPLRRTPNGSGCYHCTTEECCCVEFEKILSNAYAKVSKKRVVEVSGSRQLCAKSLLTPFVTRLVRLMNITEKDTFYDFGCGNGSVLFQVAFMTGAKCVGVEISEHNADVAREAWQLLRQVLEKKYDRPMPRVEIITADLAELLSTPTYFDEEEGQTAILISNLLFPKPLTHFLSERLRSAPVGTRILCFDDLYPHARSVAPYRDPGAFELFEMKDYLWQEMSVFGVSYIRDCLESVGVQSSGSIDEMKSETSVLATIPSQKGMTKCGIVLSGYLNIVKAQLDRPVYFAWAYGKEVGCLKDCFLPQSVKSKGAKNDDWLVGDLTSNEMIVAHKLICTCKLHVKRTAAHWSGAVTKNSCNAIDYGARLVFKICKIAEGIVRNGESNHVFSASSTIMSMSVIHGGIAIKTIPVHCIFNYEFCNPPRMAHVDSQQCAPGYVASDPLPETKDAMTGGRDMRKLGGSTEADQYALIGVPLIVYGPGSIKVANQENELVPKKHLNGCGKKRIMNITRKNHDMHALDDLQQQMFGVEKSHEMATEMMLKRIRETQVLLTQDSASGKSSLTTERLLLEAVSTLGELLLSAAAGQRLRTKTVKQMEDIILPILFLRTSVTPSLLKAHALKVAWSRFECSGKTNNEARDKLRHIFVLWYRNHGWDFARSSSDGQQRVVLREMSWNAAARKVATSGIPSYLLTKRRRCDSTYQRDSLPSTCAEGGARNCLPAAAQPPSPTATDKITCQINPRILALDSPVKRRRRNLTVDVPPSPDRPE</sequence>
<dbReference type="CDD" id="cd02440">
    <property type="entry name" value="AdoMet_MTases"/>
    <property type="match status" value="1"/>
</dbReference>
<dbReference type="InterPro" id="IPR030445">
    <property type="entry name" value="H3-K79_meTrfase"/>
</dbReference>
<feature type="domain" description="DOT1" evidence="13">
    <location>
        <begin position="205"/>
        <end position="373"/>
    </location>
</feature>
<evidence type="ECO:0000256" key="4">
    <source>
        <dbReference type="ARBA" id="ARBA00022603"/>
    </source>
</evidence>
<evidence type="ECO:0000256" key="6">
    <source>
        <dbReference type="ARBA" id="ARBA00022691"/>
    </source>
</evidence>
<evidence type="ECO:0000256" key="3">
    <source>
        <dbReference type="ARBA" id="ARBA00020987"/>
    </source>
</evidence>
<evidence type="ECO:0000256" key="2">
    <source>
        <dbReference type="ARBA" id="ARBA00012190"/>
    </source>
</evidence>
<evidence type="ECO:0000256" key="1">
    <source>
        <dbReference type="ARBA" id="ARBA00004123"/>
    </source>
</evidence>
<dbReference type="GO" id="GO:0140956">
    <property type="term" value="F:histone H3K79 trimethyltransferase activity"/>
    <property type="evidence" value="ECO:0007669"/>
    <property type="project" value="UniProtKB-EC"/>
</dbReference>
<evidence type="ECO:0000256" key="10">
    <source>
        <dbReference type="ARBA" id="ARBA00047770"/>
    </source>
</evidence>
<comment type="subcellular location">
    <subcellularLocation>
        <location evidence="1">Nucleus</location>
    </subcellularLocation>
</comment>
<dbReference type="SUPFAM" id="SSF53187">
    <property type="entry name" value="Zn-dependent exopeptidases"/>
    <property type="match status" value="1"/>
</dbReference>
<dbReference type="SUPFAM" id="SSF53335">
    <property type="entry name" value="S-adenosyl-L-methionine-dependent methyltransferases"/>
    <property type="match status" value="1"/>
</dbReference>
<proteinExistence type="predicted"/>
<dbReference type="Proteomes" id="UP000318447">
    <property type="component" value="Unassembled WGS sequence"/>
</dbReference>
<dbReference type="EMBL" id="RHLC01000029">
    <property type="protein sequence ID" value="TPP52422.1"/>
    <property type="molecule type" value="Genomic_DNA"/>
</dbReference>
<feature type="region of interest" description="Disordered" evidence="11">
    <location>
        <begin position="1"/>
        <end position="33"/>
    </location>
</feature>
<dbReference type="GO" id="GO:0000077">
    <property type="term" value="P:DNA damage checkpoint signaling"/>
    <property type="evidence" value="ECO:0007669"/>
    <property type="project" value="TreeGrafter"/>
</dbReference>
<dbReference type="Gene3D" id="3.40.630.10">
    <property type="entry name" value="Zn peptidases"/>
    <property type="match status" value="1"/>
</dbReference>
<evidence type="ECO:0000256" key="11">
    <source>
        <dbReference type="SAM" id="MobiDB-lite"/>
    </source>
</evidence>
<accession>A0A504XTQ5</accession>
<dbReference type="GO" id="GO:0005634">
    <property type="term" value="C:nucleus"/>
    <property type="evidence" value="ECO:0007669"/>
    <property type="project" value="UniProtKB-SubCell"/>
</dbReference>
<dbReference type="VEuPathDB" id="TriTrypDB:LDHU3_07.0060"/>
<keyword evidence="6" id="KW-0949">S-adenosyl-L-methionine</keyword>
<dbReference type="GO" id="GO:0032259">
    <property type="term" value="P:methylation"/>
    <property type="evidence" value="ECO:0007669"/>
    <property type="project" value="UniProtKB-KW"/>
</dbReference>
<dbReference type="VEuPathDB" id="TriTrypDB:LdCL_070005300"/>
<dbReference type="FunFam" id="3.40.50.150:FF:000333">
    <property type="entry name" value="Histone-lysine N-methyltransferase, H3 lysine-79 specific"/>
    <property type="match status" value="1"/>
</dbReference>
<keyword evidence="8" id="KW-0539">Nucleus</keyword>
<dbReference type="PANTHER" id="PTHR21451">
    <property type="entry name" value="HISTONE H3 METHYLTRANSFERASE"/>
    <property type="match status" value="1"/>
</dbReference>
<evidence type="ECO:0000256" key="8">
    <source>
        <dbReference type="ARBA" id="ARBA00023242"/>
    </source>
</evidence>
<comment type="caution">
    <text evidence="14">The sequence shown here is derived from an EMBL/GenBank/DDBJ whole genome shotgun (WGS) entry which is preliminary data.</text>
</comment>
<dbReference type="Gene3D" id="3.30.70.360">
    <property type="match status" value="1"/>
</dbReference>
<keyword evidence="4" id="KW-0489">Methyltransferase</keyword>
<evidence type="ECO:0000313" key="14">
    <source>
        <dbReference type="EMBL" id="TPP52422.1"/>
    </source>
</evidence>
<keyword evidence="7" id="KW-0156">Chromatin regulator</keyword>
<dbReference type="VEuPathDB" id="TriTrypDB:LdBPK_070050.1"/>
<dbReference type="Pfam" id="PF08123">
    <property type="entry name" value="DOT1"/>
    <property type="match status" value="1"/>
</dbReference>
<evidence type="ECO:0000259" key="12">
    <source>
        <dbReference type="Pfam" id="PF07687"/>
    </source>
</evidence>
<feature type="domain" description="Peptidase M20 dimerisation" evidence="12">
    <location>
        <begin position="479"/>
        <end position="572"/>
    </location>
</feature>
<keyword evidence="5" id="KW-0808">Transferase</keyword>
<dbReference type="VEuPathDB" id="TriTrypDB:LdBPK_070030.1"/>